<accession>A0A0F8W2W6</accession>
<proteinExistence type="predicted"/>
<dbReference type="EMBL" id="LAZR01067695">
    <property type="protein sequence ID" value="KKK51072.1"/>
    <property type="molecule type" value="Genomic_DNA"/>
</dbReference>
<gene>
    <name evidence="1" type="ORF">LCGC14_3118630</name>
</gene>
<organism evidence="1">
    <name type="scientific">marine sediment metagenome</name>
    <dbReference type="NCBI Taxonomy" id="412755"/>
    <lineage>
        <taxon>unclassified sequences</taxon>
        <taxon>metagenomes</taxon>
        <taxon>ecological metagenomes</taxon>
    </lineage>
</organism>
<dbReference type="AlphaFoldDB" id="A0A0F8W2W6"/>
<reference evidence="1" key="1">
    <citation type="journal article" date="2015" name="Nature">
        <title>Complex archaea that bridge the gap between prokaryotes and eukaryotes.</title>
        <authorList>
            <person name="Spang A."/>
            <person name="Saw J.H."/>
            <person name="Jorgensen S.L."/>
            <person name="Zaremba-Niedzwiedzka K."/>
            <person name="Martijn J."/>
            <person name="Lind A.E."/>
            <person name="van Eijk R."/>
            <person name="Schleper C."/>
            <person name="Guy L."/>
            <person name="Ettema T.J."/>
        </authorList>
    </citation>
    <scope>NUCLEOTIDE SEQUENCE</scope>
</reference>
<name>A0A0F8W2W6_9ZZZZ</name>
<comment type="caution">
    <text evidence="1">The sequence shown here is derived from an EMBL/GenBank/DDBJ whole genome shotgun (WGS) entry which is preliminary data.</text>
</comment>
<evidence type="ECO:0000313" key="1">
    <source>
        <dbReference type="EMBL" id="KKK51072.1"/>
    </source>
</evidence>
<sequence>MSKVGEGRKKAVHATISDESFEIIQKYEEEYGSKSAVVDTALRVFKKFKKPYLDEVIGAWCRARNELNMVLVGKTTLLSYLSGNYREAFTKNIALEAIEWYLGKTKEEMEFDEFLNGLKGMWHIANYFYSIEIDKNREKAFQMTFKHDLTKEFSEFWAEYFKILLNKHWDCTVMTFIRNESFHLVITEN</sequence>
<protein>
    <submittedName>
        <fullName evidence="1">Uncharacterized protein</fullName>
    </submittedName>
</protein>